<protein>
    <submittedName>
        <fullName evidence="1">Uncharacterized protein</fullName>
    </submittedName>
</protein>
<dbReference type="EMBL" id="JABSTQ010011233">
    <property type="protein sequence ID" value="KAG0413781.1"/>
    <property type="molecule type" value="Genomic_DNA"/>
</dbReference>
<accession>A0AC60P381</accession>
<evidence type="ECO:0000313" key="1">
    <source>
        <dbReference type="EMBL" id="KAG0413781.1"/>
    </source>
</evidence>
<proteinExistence type="predicted"/>
<keyword evidence="2" id="KW-1185">Reference proteome</keyword>
<sequence length="344" mass="39255">MDPERHKARRKRYAQQHKKEVKELLASQHNTVVYVDGATKGKEYAAGAVFYRGEGATPFEIATSCGRGTELTSDTVEEAALLFTLGVYGHLPGKTRNLVIYTDSQEAVRNMYKLKATASPTVHAIFDTALSLYREHGTRISVRWVPGHQKIPGNDMAHAAAQCGMRRIPQLPSQQASNCKESVEQPEDTACYDPVEELRRCRKRRKIQLAEKWQPEDYPLPAKTFKRKETVQLRRIRTEGAVTPRLKYHINLSQLRRTQPYAVPPDPRCQRCKDPEAIPRLDHLLWECQALALCRVEAIETLPEEERPQRLVDWTHPQGEAQRRTRILQSLLDFVAKADLGDSI</sequence>
<organism evidence="1 2">
    <name type="scientific">Ixodes persulcatus</name>
    <name type="common">Taiga tick</name>
    <dbReference type="NCBI Taxonomy" id="34615"/>
    <lineage>
        <taxon>Eukaryota</taxon>
        <taxon>Metazoa</taxon>
        <taxon>Ecdysozoa</taxon>
        <taxon>Arthropoda</taxon>
        <taxon>Chelicerata</taxon>
        <taxon>Arachnida</taxon>
        <taxon>Acari</taxon>
        <taxon>Parasitiformes</taxon>
        <taxon>Ixodida</taxon>
        <taxon>Ixodoidea</taxon>
        <taxon>Ixodidae</taxon>
        <taxon>Ixodinae</taxon>
        <taxon>Ixodes</taxon>
    </lineage>
</organism>
<comment type="caution">
    <text evidence="1">The sequence shown here is derived from an EMBL/GenBank/DDBJ whole genome shotgun (WGS) entry which is preliminary data.</text>
</comment>
<reference evidence="1 2" key="1">
    <citation type="journal article" date="2020" name="Cell">
        <title>Large-Scale Comparative Analyses of Tick Genomes Elucidate Their Genetic Diversity and Vector Capacities.</title>
        <authorList>
            <consortium name="Tick Genome and Microbiome Consortium (TIGMIC)"/>
            <person name="Jia N."/>
            <person name="Wang J."/>
            <person name="Shi W."/>
            <person name="Du L."/>
            <person name="Sun Y."/>
            <person name="Zhan W."/>
            <person name="Jiang J.F."/>
            <person name="Wang Q."/>
            <person name="Zhang B."/>
            <person name="Ji P."/>
            <person name="Bell-Sakyi L."/>
            <person name="Cui X.M."/>
            <person name="Yuan T.T."/>
            <person name="Jiang B.G."/>
            <person name="Yang W.F."/>
            <person name="Lam T.T."/>
            <person name="Chang Q.C."/>
            <person name="Ding S.J."/>
            <person name="Wang X.J."/>
            <person name="Zhu J.G."/>
            <person name="Ruan X.D."/>
            <person name="Zhao L."/>
            <person name="Wei J.T."/>
            <person name="Ye R.Z."/>
            <person name="Que T.C."/>
            <person name="Du C.H."/>
            <person name="Zhou Y.H."/>
            <person name="Cheng J.X."/>
            <person name="Dai P.F."/>
            <person name="Guo W.B."/>
            <person name="Han X.H."/>
            <person name="Huang E.J."/>
            <person name="Li L.F."/>
            <person name="Wei W."/>
            <person name="Gao Y.C."/>
            <person name="Liu J.Z."/>
            <person name="Shao H.Z."/>
            <person name="Wang X."/>
            <person name="Wang C.C."/>
            <person name="Yang T.C."/>
            <person name="Huo Q.B."/>
            <person name="Li W."/>
            <person name="Chen H.Y."/>
            <person name="Chen S.E."/>
            <person name="Zhou L.G."/>
            <person name="Ni X.B."/>
            <person name="Tian J.H."/>
            <person name="Sheng Y."/>
            <person name="Liu T."/>
            <person name="Pan Y.S."/>
            <person name="Xia L.Y."/>
            <person name="Li J."/>
            <person name="Zhao F."/>
            <person name="Cao W.C."/>
        </authorList>
    </citation>
    <scope>NUCLEOTIDE SEQUENCE [LARGE SCALE GENOMIC DNA]</scope>
    <source>
        <strain evidence="1">Iper-2018</strain>
    </source>
</reference>
<evidence type="ECO:0000313" key="2">
    <source>
        <dbReference type="Proteomes" id="UP000805193"/>
    </source>
</evidence>
<dbReference type="Proteomes" id="UP000805193">
    <property type="component" value="Unassembled WGS sequence"/>
</dbReference>
<name>A0AC60P381_IXOPE</name>
<gene>
    <name evidence="1" type="ORF">HPB47_009040</name>
</gene>